<name>A0A9P1KDK3_9CYAN</name>
<dbReference type="AlphaFoldDB" id="A0A9P1KDK3"/>
<dbReference type="Gene3D" id="1.25.40.10">
    <property type="entry name" value="Tetratricopeptide repeat domain"/>
    <property type="match status" value="2"/>
</dbReference>
<evidence type="ECO:0000313" key="4">
    <source>
        <dbReference type="Proteomes" id="UP000032946"/>
    </source>
</evidence>
<keyword evidence="4" id="KW-1185">Reference proteome</keyword>
<dbReference type="SUPFAM" id="SSF48452">
    <property type="entry name" value="TPR-like"/>
    <property type="match status" value="3"/>
</dbReference>
<dbReference type="PANTHER" id="PTHR10098">
    <property type="entry name" value="RAPSYN-RELATED"/>
    <property type="match status" value="1"/>
</dbReference>
<feature type="region of interest" description="Disordered" evidence="1">
    <location>
        <begin position="1232"/>
        <end position="1278"/>
    </location>
</feature>
<accession>A0A9P1KDK3</accession>
<reference evidence="3 4" key="1">
    <citation type="submission" date="2014-02" db="EMBL/GenBank/DDBJ databases">
        <authorList>
            <person name="Genoscope - CEA"/>
        </authorList>
    </citation>
    <scope>NUCLEOTIDE SEQUENCE [LARGE SCALE GENOMIC DNA]</scope>
    <source>
        <strain evidence="3 4">PCC 8005</strain>
    </source>
</reference>
<evidence type="ECO:0000256" key="1">
    <source>
        <dbReference type="SAM" id="MobiDB-lite"/>
    </source>
</evidence>
<dbReference type="RefSeq" id="WP_008049442.1">
    <property type="nucleotide sequence ID" value="NZ_FO818640.1"/>
</dbReference>
<evidence type="ECO:0000313" key="3">
    <source>
        <dbReference type="EMBL" id="CDM94085.1"/>
    </source>
</evidence>
<gene>
    <name evidence="3" type="ORF">ARTHRO_11759</name>
</gene>
<proteinExistence type="predicted"/>
<sequence length="1278" mass="141910">MDEQRVQAYLSLIQELLTCPSAVDDIINGHLELVDEGFVQVCELVAAQLQQGGQDNQAGFLRDLAQQVGAFLAQRGTGGNQQAALLQFWVQLLQAQMQGSTTAVHQVMRQNMGLIVPALGDTIAQSMPGLLAENPDQAEGVAALVENTCISISDFPYGRYAEVQEIAIRGYGVVLELRADNPPKRAQTLTNLGVARLTQAEMGIDPTANLERAMTAYDEAAGIRRRLGLDKDLSSTLNNLGVARRTQAEMGIDPTANLERAMTAYDEAAGIRRRLGLDKDLSHTLTNLGNARRTQAEMGIDPTANLERAMTAYDEAAGIRRRLGLDKDLSSTLTNLGLARSTQAEMGIDPTANLERAMTAYDEAAGIMRRLGLDKDLSQTLNNLGNARRTQAEMGIDPTANLERAMTAYDEAAGIMRGLGLDKDLSRTLNNLGAARYTQAEMGIDPTANLERAMTAYDEAAGIMRGLGLDKDLSRTLTNLGAARLTQAEMGIDPTANLERAMTAYDEAAGIRRRLGLDKDLSQTLTNLGAACYTQAEMGIDPTANLERAITAYDEAAGIRRRLGLARDLAGTLNNFGFAYQTQSRLAGNNPTQTQQALENAYRSFQEALDQVEYLRGEIKADSEGYKRNFNEEWNKVYRGMVEVCLELGRYQDAIEYVDRSKARNLVELIATRDAYPGGVIPENIRQQLQSLKLAITQEERRLQEEENPDTTHLKQLRQQKQQIEPYKPLDFQAMQGLLDEETAILEWYILPGKFLTFTLTAQSLNLWTSSQEDLQQLIDWTNAYRRDYYTNKDQWRGTLAQRLEELAQILHLDEILQNLRQNFPNCKKLILIPHRFLHLFPLHALPVHLPSFPNPLLLDGEKGANFPSSPLYQVGRGAGGEGSEGKFLQDLFPKGVTYAPNCQLLQQAQNRPRFNFKRLFAIQNPTEDLGWADVEVETIGTLFPNPDILETEEATTAKLLDNQHQELLRQTHHLFFSCHAAFNLNSPLDSGLLLADGVLTLENIIAKLNLSNCSLVTLSACETGQVAVDRTDEYISLSSGFILAGSPSVLVSLWSVNQVSTALLLIRTYELLQQQPGKLAQALQAAQKWLRETTVSGFEQWREKCPLFSDEWRDELQPIFAQMGENQEEGVNHRPYQSPYHWAAFCIVGEGEQAMASDAKKIAVFTALLEENPDNWIAKHGESLLELRQQLGDDEEKNAAAIEGWLQQRQDLYEQYTAKLAPRKRSLSLSGEKGVFKTKPTGKDNSLADQIEQAVKNPTNLGNSEPSPDPNREKPQS</sequence>
<dbReference type="EMBL" id="FO818640">
    <property type="protein sequence ID" value="CDM94085.1"/>
    <property type="molecule type" value="Genomic_DNA"/>
</dbReference>
<dbReference type="InterPro" id="IPR011990">
    <property type="entry name" value="TPR-like_helical_dom_sf"/>
</dbReference>
<evidence type="ECO:0000259" key="2">
    <source>
        <dbReference type="Pfam" id="PF12770"/>
    </source>
</evidence>
<protein>
    <recommendedName>
        <fullName evidence="2">CHAT domain-containing protein</fullName>
    </recommendedName>
</protein>
<organism evidence="3 4">
    <name type="scientific">Limnospira indica PCC 8005</name>
    <dbReference type="NCBI Taxonomy" id="376219"/>
    <lineage>
        <taxon>Bacteria</taxon>
        <taxon>Bacillati</taxon>
        <taxon>Cyanobacteriota</taxon>
        <taxon>Cyanophyceae</taxon>
        <taxon>Oscillatoriophycideae</taxon>
        <taxon>Oscillatoriales</taxon>
        <taxon>Sirenicapillariaceae</taxon>
        <taxon>Limnospira</taxon>
    </lineage>
</organism>
<dbReference type="InterPro" id="IPR024983">
    <property type="entry name" value="CHAT_dom"/>
</dbReference>
<dbReference type="PANTHER" id="PTHR10098:SF108">
    <property type="entry name" value="TETRATRICOPEPTIDE REPEAT PROTEIN 28"/>
    <property type="match status" value="1"/>
</dbReference>
<feature type="compositionally biased region" description="Polar residues" evidence="1">
    <location>
        <begin position="1257"/>
        <end position="1267"/>
    </location>
</feature>
<feature type="domain" description="CHAT" evidence="2">
    <location>
        <begin position="816"/>
        <end position="1151"/>
    </location>
</feature>
<dbReference type="Pfam" id="PF12770">
    <property type="entry name" value="CHAT"/>
    <property type="match status" value="1"/>
</dbReference>
<dbReference type="Proteomes" id="UP000032946">
    <property type="component" value="Chromosome"/>
</dbReference>